<dbReference type="GO" id="GO:0046872">
    <property type="term" value="F:metal ion binding"/>
    <property type="evidence" value="ECO:0007669"/>
    <property type="project" value="UniProtKB-KW"/>
</dbReference>
<evidence type="ECO:0000256" key="5">
    <source>
        <dbReference type="ARBA" id="ARBA00022801"/>
    </source>
</evidence>
<dbReference type="PANTHER" id="PTHR33653">
    <property type="entry name" value="RIBONUCLEASE VAPC2"/>
    <property type="match status" value="1"/>
</dbReference>
<keyword evidence="2" id="KW-1277">Toxin-antitoxin system</keyword>
<comment type="cofactor">
    <cofactor evidence="1">
        <name>Mg(2+)</name>
        <dbReference type="ChEBI" id="CHEBI:18420"/>
    </cofactor>
</comment>
<protein>
    <recommendedName>
        <fullName evidence="8">PIN domain-containing protein</fullName>
    </recommendedName>
</protein>
<evidence type="ECO:0000313" key="9">
    <source>
        <dbReference type="EMBL" id="OGB90643.1"/>
    </source>
</evidence>
<evidence type="ECO:0000256" key="7">
    <source>
        <dbReference type="ARBA" id="ARBA00038093"/>
    </source>
</evidence>
<evidence type="ECO:0000259" key="8">
    <source>
        <dbReference type="Pfam" id="PF01850"/>
    </source>
</evidence>
<dbReference type="EMBL" id="METM01000006">
    <property type="protein sequence ID" value="OGB90643.1"/>
    <property type="molecule type" value="Genomic_DNA"/>
</dbReference>
<keyword evidence="3" id="KW-0540">Nuclease</keyword>
<dbReference type="CDD" id="cd18689">
    <property type="entry name" value="PIN_VapC-like"/>
    <property type="match status" value="1"/>
</dbReference>
<dbReference type="GO" id="GO:0016787">
    <property type="term" value="F:hydrolase activity"/>
    <property type="evidence" value="ECO:0007669"/>
    <property type="project" value="UniProtKB-KW"/>
</dbReference>
<keyword evidence="6" id="KW-0460">Magnesium</keyword>
<feature type="domain" description="PIN" evidence="8">
    <location>
        <begin position="11"/>
        <end position="130"/>
    </location>
</feature>
<dbReference type="AlphaFoldDB" id="A0A1F4Q3N9"/>
<accession>A0A1F4Q3N9</accession>
<dbReference type="Pfam" id="PF01850">
    <property type="entry name" value="PIN"/>
    <property type="match status" value="1"/>
</dbReference>
<reference evidence="9 10" key="1">
    <citation type="journal article" date="2016" name="Nat. Commun.">
        <title>Thousands of microbial genomes shed light on interconnected biogeochemical processes in an aquifer system.</title>
        <authorList>
            <person name="Anantharaman K."/>
            <person name="Brown C.T."/>
            <person name="Hug L.A."/>
            <person name="Sharon I."/>
            <person name="Castelle C.J."/>
            <person name="Probst A.J."/>
            <person name="Thomas B.C."/>
            <person name="Singh A."/>
            <person name="Wilkins M.J."/>
            <person name="Karaoz U."/>
            <person name="Brodie E.L."/>
            <person name="Williams K.H."/>
            <person name="Hubbard S.S."/>
            <person name="Banfield J.F."/>
        </authorList>
    </citation>
    <scope>NUCLEOTIDE SEQUENCE [LARGE SCALE GENOMIC DNA]</scope>
</reference>
<organism evidence="9 10">
    <name type="scientific">candidate division WOR-1 bacterium RIFCSPHIGHO2_01_FULL_53_15</name>
    <dbReference type="NCBI Taxonomy" id="1802564"/>
    <lineage>
        <taxon>Bacteria</taxon>
        <taxon>Bacillati</taxon>
        <taxon>Saganbacteria</taxon>
    </lineage>
</organism>
<keyword evidence="5" id="KW-0378">Hydrolase</keyword>
<gene>
    <name evidence="9" type="ORF">A2625_04375</name>
</gene>
<evidence type="ECO:0000256" key="4">
    <source>
        <dbReference type="ARBA" id="ARBA00022723"/>
    </source>
</evidence>
<evidence type="ECO:0000256" key="3">
    <source>
        <dbReference type="ARBA" id="ARBA00022722"/>
    </source>
</evidence>
<evidence type="ECO:0000256" key="2">
    <source>
        <dbReference type="ARBA" id="ARBA00022649"/>
    </source>
</evidence>
<dbReference type="InterPro" id="IPR002716">
    <property type="entry name" value="PIN_dom"/>
</dbReference>
<keyword evidence="4" id="KW-0479">Metal-binding</keyword>
<comment type="similarity">
    <text evidence="7">Belongs to the PINc/VapC protein family.</text>
</comment>
<name>A0A1F4Q3N9_UNCSA</name>
<dbReference type="GO" id="GO:0004518">
    <property type="term" value="F:nuclease activity"/>
    <property type="evidence" value="ECO:0007669"/>
    <property type="project" value="UniProtKB-KW"/>
</dbReference>
<dbReference type="Proteomes" id="UP000178724">
    <property type="component" value="Unassembled WGS sequence"/>
</dbReference>
<dbReference type="InterPro" id="IPR050556">
    <property type="entry name" value="Type_II_TA_system_RNase"/>
</dbReference>
<dbReference type="SUPFAM" id="SSF88723">
    <property type="entry name" value="PIN domain-like"/>
    <property type="match status" value="1"/>
</dbReference>
<evidence type="ECO:0000256" key="6">
    <source>
        <dbReference type="ARBA" id="ARBA00022842"/>
    </source>
</evidence>
<dbReference type="InterPro" id="IPR029060">
    <property type="entry name" value="PIN-like_dom_sf"/>
</dbReference>
<dbReference type="PANTHER" id="PTHR33653:SF1">
    <property type="entry name" value="RIBONUCLEASE VAPC2"/>
    <property type="match status" value="1"/>
</dbReference>
<proteinExistence type="inferred from homology"/>
<dbReference type="Gene3D" id="3.40.50.1010">
    <property type="entry name" value="5'-nuclease"/>
    <property type="match status" value="1"/>
</dbReference>
<comment type="caution">
    <text evidence="9">The sequence shown here is derived from an EMBL/GenBank/DDBJ whole genome shotgun (WGS) entry which is preliminary data.</text>
</comment>
<sequence length="142" mass="16468">MSARKNKQRFVLDTFAVLTYLKEEPGWQRVRDLLWDAFKRETAVFLNFVNLGELYYIVYREYGALTADKALAMIKLWPLQFVSVREDIAIVAGRMKAENRIAYADAYVAATALIKKAAVVTGDREFQALEEIMDINWLPRNR</sequence>
<evidence type="ECO:0000256" key="1">
    <source>
        <dbReference type="ARBA" id="ARBA00001946"/>
    </source>
</evidence>
<evidence type="ECO:0000313" key="10">
    <source>
        <dbReference type="Proteomes" id="UP000178724"/>
    </source>
</evidence>